<dbReference type="GO" id="GO:0055085">
    <property type="term" value="P:transmembrane transport"/>
    <property type="evidence" value="ECO:0007669"/>
    <property type="project" value="TreeGrafter"/>
</dbReference>
<comment type="subcellular location">
    <subcellularLocation>
        <location evidence="1">Cell membrane</location>
        <topology evidence="1">Multi-pass membrane protein</topology>
    </subcellularLocation>
</comment>
<keyword evidence="6 8" id="KW-1133">Transmembrane helix</keyword>
<evidence type="ECO:0000256" key="4">
    <source>
        <dbReference type="ARBA" id="ARBA00022475"/>
    </source>
</evidence>
<keyword evidence="4" id="KW-1003">Cell membrane</keyword>
<evidence type="ECO:0000256" key="2">
    <source>
        <dbReference type="ARBA" id="ARBA00009773"/>
    </source>
</evidence>
<protein>
    <recommendedName>
        <fullName evidence="10">AI-2E family transporter</fullName>
    </recommendedName>
</protein>
<evidence type="ECO:0000256" key="5">
    <source>
        <dbReference type="ARBA" id="ARBA00022692"/>
    </source>
</evidence>
<dbReference type="AlphaFoldDB" id="A0A3B0TLN5"/>
<gene>
    <name evidence="9" type="ORF">MNBD_ACTINO01-1050</name>
</gene>
<organism evidence="9">
    <name type="scientific">hydrothermal vent metagenome</name>
    <dbReference type="NCBI Taxonomy" id="652676"/>
    <lineage>
        <taxon>unclassified sequences</taxon>
        <taxon>metagenomes</taxon>
        <taxon>ecological metagenomes</taxon>
    </lineage>
</organism>
<keyword evidence="5 8" id="KW-0812">Transmembrane</keyword>
<evidence type="ECO:0000256" key="8">
    <source>
        <dbReference type="SAM" id="Phobius"/>
    </source>
</evidence>
<keyword evidence="7 8" id="KW-0472">Membrane</keyword>
<feature type="transmembrane region" description="Helical" evidence="8">
    <location>
        <begin position="132"/>
        <end position="154"/>
    </location>
</feature>
<reference evidence="9" key="1">
    <citation type="submission" date="2018-06" db="EMBL/GenBank/DDBJ databases">
        <authorList>
            <person name="Zhirakovskaya E."/>
        </authorList>
    </citation>
    <scope>NUCLEOTIDE SEQUENCE</scope>
</reference>
<dbReference type="PANTHER" id="PTHR21716">
    <property type="entry name" value="TRANSMEMBRANE PROTEIN"/>
    <property type="match status" value="1"/>
</dbReference>
<feature type="transmembrane region" description="Helical" evidence="8">
    <location>
        <begin position="98"/>
        <end position="120"/>
    </location>
</feature>
<evidence type="ECO:0000256" key="7">
    <source>
        <dbReference type="ARBA" id="ARBA00023136"/>
    </source>
</evidence>
<sequence length="205" mass="22070">FTFYFTADAPRFQRTVLGLLPEDRQHQVGWAWDQAIIQTGGYFYSRMILMVINGTGFFFTMVAVGMPVALALPLAVFGGFVSVFIPAIGTYIGGAIPILLTLAIQGLIPGLVVLAYVLIYQQVENYWLSPKISANTMSLNGAVAFGGALFGGAIAGPMGAFISLPVAALITALIANFVPHHEVNYTFSYDDHHEALSDSKEASEE</sequence>
<evidence type="ECO:0000256" key="3">
    <source>
        <dbReference type="ARBA" id="ARBA00022448"/>
    </source>
</evidence>
<dbReference type="InterPro" id="IPR002549">
    <property type="entry name" value="AI-2E-like"/>
</dbReference>
<evidence type="ECO:0000256" key="6">
    <source>
        <dbReference type="ARBA" id="ARBA00022989"/>
    </source>
</evidence>
<dbReference type="PANTHER" id="PTHR21716:SF53">
    <property type="entry name" value="PERMEASE PERM-RELATED"/>
    <property type="match status" value="1"/>
</dbReference>
<comment type="similarity">
    <text evidence="2">Belongs to the autoinducer-2 exporter (AI-2E) (TC 2.A.86) family.</text>
</comment>
<dbReference type="EMBL" id="UOEI01000561">
    <property type="protein sequence ID" value="VAW07946.1"/>
    <property type="molecule type" value="Genomic_DNA"/>
</dbReference>
<dbReference type="Pfam" id="PF01594">
    <property type="entry name" value="AI-2E_transport"/>
    <property type="match status" value="1"/>
</dbReference>
<proteinExistence type="inferred from homology"/>
<evidence type="ECO:0008006" key="10">
    <source>
        <dbReference type="Google" id="ProtNLM"/>
    </source>
</evidence>
<feature type="transmembrane region" description="Helical" evidence="8">
    <location>
        <begin position="160"/>
        <end position="178"/>
    </location>
</feature>
<name>A0A3B0TLN5_9ZZZZ</name>
<feature type="transmembrane region" description="Helical" evidence="8">
    <location>
        <begin position="71"/>
        <end position="92"/>
    </location>
</feature>
<feature type="non-terminal residue" evidence="9">
    <location>
        <position position="1"/>
    </location>
</feature>
<evidence type="ECO:0000313" key="9">
    <source>
        <dbReference type="EMBL" id="VAW07946.1"/>
    </source>
</evidence>
<dbReference type="GO" id="GO:0005886">
    <property type="term" value="C:plasma membrane"/>
    <property type="evidence" value="ECO:0007669"/>
    <property type="project" value="UniProtKB-SubCell"/>
</dbReference>
<keyword evidence="3" id="KW-0813">Transport</keyword>
<evidence type="ECO:0000256" key="1">
    <source>
        <dbReference type="ARBA" id="ARBA00004651"/>
    </source>
</evidence>
<accession>A0A3B0TLN5</accession>
<feature type="transmembrane region" description="Helical" evidence="8">
    <location>
        <begin position="43"/>
        <end position="64"/>
    </location>
</feature>